<dbReference type="EMBL" id="GGEC01027901">
    <property type="protein sequence ID" value="MBX08385.1"/>
    <property type="molecule type" value="Transcribed_RNA"/>
</dbReference>
<organism evidence="1">
    <name type="scientific">Rhizophora mucronata</name>
    <name type="common">Asiatic mangrove</name>
    <dbReference type="NCBI Taxonomy" id="61149"/>
    <lineage>
        <taxon>Eukaryota</taxon>
        <taxon>Viridiplantae</taxon>
        <taxon>Streptophyta</taxon>
        <taxon>Embryophyta</taxon>
        <taxon>Tracheophyta</taxon>
        <taxon>Spermatophyta</taxon>
        <taxon>Magnoliopsida</taxon>
        <taxon>eudicotyledons</taxon>
        <taxon>Gunneridae</taxon>
        <taxon>Pentapetalae</taxon>
        <taxon>rosids</taxon>
        <taxon>fabids</taxon>
        <taxon>Malpighiales</taxon>
        <taxon>Rhizophoraceae</taxon>
        <taxon>Rhizophora</taxon>
    </lineage>
</organism>
<proteinExistence type="predicted"/>
<accession>A0A2P2KRM3</accession>
<dbReference type="AlphaFoldDB" id="A0A2P2KRM3"/>
<reference evidence="1" key="1">
    <citation type="submission" date="2018-02" db="EMBL/GenBank/DDBJ databases">
        <title>Rhizophora mucronata_Transcriptome.</title>
        <authorList>
            <person name="Meera S.P."/>
            <person name="Sreeshan A."/>
            <person name="Augustine A."/>
        </authorList>
    </citation>
    <scope>NUCLEOTIDE SEQUENCE</scope>
    <source>
        <tissue evidence="1">Leaf</tissue>
    </source>
</reference>
<name>A0A2P2KRM3_RHIMU</name>
<evidence type="ECO:0000313" key="1">
    <source>
        <dbReference type="EMBL" id="MBX08385.1"/>
    </source>
</evidence>
<protein>
    <submittedName>
        <fullName evidence="1">Uncharacterized protein</fullName>
    </submittedName>
</protein>
<sequence>MRSDHYRSSPKRRVVRFHGDTRSELQKMAALFTGFENFVTETMEKLEFNSLFIYCYYLII</sequence>